<reference evidence="4 6" key="2">
    <citation type="submission" date="2019-08" db="EMBL/GenBank/DDBJ databases">
        <title>In-depth cultivation of the pig gut microbiome towards novel bacterial diversity and tailored functional studies.</title>
        <authorList>
            <person name="Wylensek D."/>
            <person name="Hitch T.C.A."/>
            <person name="Clavel T."/>
        </authorList>
    </citation>
    <scope>NUCLEOTIDE SEQUENCE [LARGE SCALE GENOMIC DNA]</scope>
    <source>
        <strain evidence="4 6">WCA3-601-WT-6J</strain>
    </source>
</reference>
<name>A0A0W7TVU3_9FIRM</name>
<evidence type="ECO:0000313" key="3">
    <source>
        <dbReference type="EMBL" id="KUE77926.1"/>
    </source>
</evidence>
<evidence type="ECO:0000256" key="1">
    <source>
        <dbReference type="SAM" id="SignalP"/>
    </source>
</evidence>
<dbReference type="Proteomes" id="UP000431913">
    <property type="component" value="Unassembled WGS sequence"/>
</dbReference>
<dbReference type="GeneID" id="42855034"/>
<dbReference type="InterPro" id="IPR001460">
    <property type="entry name" value="PCN-bd_Tpept"/>
</dbReference>
<evidence type="ECO:0000313" key="4">
    <source>
        <dbReference type="EMBL" id="MST90741.1"/>
    </source>
</evidence>
<sequence length="536" mass="56635">MLEKRLIAMAGACLLAFAVVVCALAAVSTNPAYAAAAVQQSSTSVVLSEGRGNIYDCGFLPLTGTVSERYALIEPGRTSYHTLFEAIPAELRTQFYASIQRGSPFLMPVTGAAAARAQYTFEKPVRYQPMPIAQHLIGYLGASGHGVSGVEYAFDDLLTGGSTLTEVRCAMNARGGFIESDAPYLVESPGTGAGVMLTLDSSIQRACEAVGIEMVDKGCIVVLDAPTGRVRASVSLPLYDPENVAASIARQDTSLVNRALSAYNVGSVFKPLLAAAALEQGISAQETYECTGSIEVGGHVYRCAYGRGHGTVDMKTALEQSCNCYFVQLGLRLGAQTVYDITKSAGFGQSQQVAGGLRAASGNLPDAAQLEDLGQLASISFGQGALTATPVQVAAMMNLFANGGRYVEPVFVEGIVDEYTQSVTESLYRPVQRQVMDKDVAEVIRQMLVGVVEEGLGRKAAPRAGGAGGKTGTAQTGRYQEDGEEIMDAWFVGFYPAEEPRYTIAVLLDSGTHDSDDAAQVFAKVTDALSFFLAQE</sequence>
<organism evidence="3 5">
    <name type="scientific">Ruthenibacterium lactatiformans</name>
    <dbReference type="NCBI Taxonomy" id="1550024"/>
    <lineage>
        <taxon>Bacteria</taxon>
        <taxon>Bacillati</taxon>
        <taxon>Bacillota</taxon>
        <taxon>Clostridia</taxon>
        <taxon>Eubacteriales</taxon>
        <taxon>Oscillospiraceae</taxon>
        <taxon>Ruthenibacterium</taxon>
    </lineage>
</organism>
<dbReference type="AlphaFoldDB" id="A0A0W7TVU3"/>
<evidence type="ECO:0000313" key="6">
    <source>
        <dbReference type="Proteomes" id="UP000431913"/>
    </source>
</evidence>
<dbReference type="SUPFAM" id="SSF56601">
    <property type="entry name" value="beta-lactamase/transpeptidase-like"/>
    <property type="match status" value="1"/>
</dbReference>
<accession>A0A0W7TVU3</accession>
<dbReference type="InterPro" id="IPR012338">
    <property type="entry name" value="Beta-lactam/transpept-like"/>
</dbReference>
<dbReference type="GO" id="GO:0008658">
    <property type="term" value="F:penicillin binding"/>
    <property type="evidence" value="ECO:0007669"/>
    <property type="project" value="InterPro"/>
</dbReference>
<dbReference type="EMBL" id="LMUA01000001">
    <property type="protein sequence ID" value="KUE77926.1"/>
    <property type="molecule type" value="Genomic_DNA"/>
</dbReference>
<dbReference type="PANTHER" id="PTHR30627">
    <property type="entry name" value="PEPTIDOGLYCAN D,D-TRANSPEPTIDASE"/>
    <property type="match status" value="1"/>
</dbReference>
<feature type="domain" description="Penicillin-binding protein transpeptidase" evidence="2">
    <location>
        <begin position="218"/>
        <end position="526"/>
    </location>
</feature>
<dbReference type="InterPro" id="IPR050515">
    <property type="entry name" value="Beta-lactam/transpept"/>
</dbReference>
<dbReference type="SUPFAM" id="SSF56519">
    <property type="entry name" value="Penicillin binding protein dimerisation domain"/>
    <property type="match status" value="1"/>
</dbReference>
<dbReference type="RefSeq" id="WP_050004125.1">
    <property type="nucleotide sequence ID" value="NZ_CAQJQL010000127.1"/>
</dbReference>
<feature type="signal peptide" evidence="1">
    <location>
        <begin position="1"/>
        <end position="25"/>
    </location>
</feature>
<dbReference type="Proteomes" id="UP000053433">
    <property type="component" value="Unassembled WGS sequence"/>
</dbReference>
<evidence type="ECO:0000313" key="5">
    <source>
        <dbReference type="Proteomes" id="UP000053433"/>
    </source>
</evidence>
<feature type="chain" id="PRO_5044056343" evidence="1">
    <location>
        <begin position="26"/>
        <end position="536"/>
    </location>
</feature>
<gene>
    <name evidence="3" type="ORF">ASJ35_01220</name>
    <name evidence="4" type="ORF">FYJ76_02110</name>
</gene>
<dbReference type="EMBL" id="VUNJ01000002">
    <property type="protein sequence ID" value="MST90741.1"/>
    <property type="molecule type" value="Genomic_DNA"/>
</dbReference>
<protein>
    <submittedName>
        <fullName evidence="4">Penicillin-binding protein 2</fullName>
    </submittedName>
</protein>
<proteinExistence type="predicted"/>
<evidence type="ECO:0000259" key="2">
    <source>
        <dbReference type="Pfam" id="PF00905"/>
    </source>
</evidence>
<dbReference type="InterPro" id="IPR036138">
    <property type="entry name" value="PBP_dimer_sf"/>
</dbReference>
<dbReference type="Gene3D" id="3.40.710.10">
    <property type="entry name" value="DD-peptidase/beta-lactamase superfamily"/>
    <property type="match status" value="1"/>
</dbReference>
<comment type="caution">
    <text evidence="3">The sequence shown here is derived from an EMBL/GenBank/DDBJ whole genome shotgun (WGS) entry which is preliminary data.</text>
</comment>
<dbReference type="Gene3D" id="3.90.1310.10">
    <property type="entry name" value="Penicillin-binding protein 2a (Domain 2)"/>
    <property type="match status" value="1"/>
</dbReference>
<reference evidence="3 5" key="1">
    <citation type="submission" date="2015-10" db="EMBL/GenBank/DDBJ databases">
        <title>A novel member of the family Ruminococcaceae isolated from human faeces.</title>
        <authorList>
            <person name="Shkoporov A.N."/>
            <person name="Chaplin A.V."/>
            <person name="Motuzova O.V."/>
            <person name="Kafarskaia L.I."/>
            <person name="Efimov B.A."/>
        </authorList>
    </citation>
    <scope>NUCLEOTIDE SEQUENCE [LARGE SCALE GENOMIC DNA]</scope>
    <source>
        <strain evidence="3 5">668</strain>
    </source>
</reference>
<dbReference type="GO" id="GO:0005886">
    <property type="term" value="C:plasma membrane"/>
    <property type="evidence" value="ECO:0007669"/>
    <property type="project" value="TreeGrafter"/>
</dbReference>
<keyword evidence="1" id="KW-0732">Signal</keyword>
<dbReference type="Pfam" id="PF00905">
    <property type="entry name" value="Transpeptidase"/>
    <property type="match status" value="1"/>
</dbReference>
<dbReference type="GO" id="GO:0071555">
    <property type="term" value="P:cell wall organization"/>
    <property type="evidence" value="ECO:0007669"/>
    <property type="project" value="TreeGrafter"/>
</dbReference>